<name>A0A6L2MJX0_TANCI</name>
<dbReference type="InterPro" id="IPR039537">
    <property type="entry name" value="Retrotran_Ty1/copia-like"/>
</dbReference>
<dbReference type="GO" id="GO:0008270">
    <property type="term" value="F:zinc ion binding"/>
    <property type="evidence" value="ECO:0007669"/>
    <property type="project" value="InterPro"/>
</dbReference>
<evidence type="ECO:0000259" key="2">
    <source>
        <dbReference type="Pfam" id="PF25597"/>
    </source>
</evidence>
<feature type="domain" description="Retroviral polymerase SH3-like" evidence="2">
    <location>
        <begin position="359"/>
        <end position="403"/>
    </location>
</feature>
<accession>A0A6L2MJX0</accession>
<gene>
    <name evidence="3" type="ORF">Tci_045525</name>
</gene>
<dbReference type="AlphaFoldDB" id="A0A6L2MJX0"/>
<dbReference type="CDD" id="cd09272">
    <property type="entry name" value="RNase_HI_RT_Ty1"/>
    <property type="match status" value="1"/>
</dbReference>
<proteinExistence type="predicted"/>
<dbReference type="SUPFAM" id="SSF53098">
    <property type="entry name" value="Ribonuclease H-like"/>
    <property type="match status" value="1"/>
</dbReference>
<comment type="caution">
    <text evidence="3">The sequence shown here is derived from an EMBL/GenBank/DDBJ whole genome shotgun (WGS) entry which is preliminary data.</text>
</comment>
<dbReference type="Pfam" id="PF25597">
    <property type="entry name" value="SH3_retrovirus"/>
    <property type="match status" value="1"/>
</dbReference>
<dbReference type="InterPro" id="IPR012337">
    <property type="entry name" value="RNaseH-like_sf"/>
</dbReference>
<dbReference type="EMBL" id="BKCJ010006711">
    <property type="protein sequence ID" value="GEU73547.1"/>
    <property type="molecule type" value="Genomic_DNA"/>
</dbReference>
<feature type="compositionally biased region" description="Basic and acidic residues" evidence="1">
    <location>
        <begin position="830"/>
        <end position="840"/>
    </location>
</feature>
<dbReference type="GO" id="GO:0003676">
    <property type="term" value="F:nucleic acid binding"/>
    <property type="evidence" value="ECO:0007669"/>
    <property type="project" value="InterPro"/>
</dbReference>
<dbReference type="SUPFAM" id="SSF57756">
    <property type="entry name" value="Retrovirus zinc finger-like domains"/>
    <property type="match status" value="1"/>
</dbReference>
<dbReference type="Gene3D" id="3.30.420.10">
    <property type="entry name" value="Ribonuclease H-like superfamily/Ribonuclease H"/>
    <property type="match status" value="1"/>
</dbReference>
<dbReference type="InterPro" id="IPR036875">
    <property type="entry name" value="Znf_CCHC_sf"/>
</dbReference>
<evidence type="ECO:0000256" key="1">
    <source>
        <dbReference type="SAM" id="MobiDB-lite"/>
    </source>
</evidence>
<evidence type="ECO:0000313" key="3">
    <source>
        <dbReference type="EMBL" id="GEU73547.1"/>
    </source>
</evidence>
<dbReference type="Gene3D" id="4.10.60.10">
    <property type="entry name" value="Zinc finger, CCHC-type"/>
    <property type="match status" value="1"/>
</dbReference>
<feature type="region of interest" description="Disordered" evidence="1">
    <location>
        <begin position="816"/>
        <end position="844"/>
    </location>
</feature>
<dbReference type="PANTHER" id="PTHR42648:SF32">
    <property type="entry name" value="RIBONUCLEASE H-LIKE DOMAIN, GAG-PRE-INTEGRASE DOMAIN PROTEIN-RELATED"/>
    <property type="match status" value="1"/>
</dbReference>
<dbReference type="InterPro" id="IPR036397">
    <property type="entry name" value="RNaseH_sf"/>
</dbReference>
<organism evidence="3">
    <name type="scientific">Tanacetum cinerariifolium</name>
    <name type="common">Dalmatian daisy</name>
    <name type="synonym">Chrysanthemum cinerariifolium</name>
    <dbReference type="NCBI Taxonomy" id="118510"/>
    <lineage>
        <taxon>Eukaryota</taxon>
        <taxon>Viridiplantae</taxon>
        <taxon>Streptophyta</taxon>
        <taxon>Embryophyta</taxon>
        <taxon>Tracheophyta</taxon>
        <taxon>Spermatophyta</taxon>
        <taxon>Magnoliopsida</taxon>
        <taxon>eudicotyledons</taxon>
        <taxon>Gunneridae</taxon>
        <taxon>Pentapetalae</taxon>
        <taxon>asterids</taxon>
        <taxon>campanulids</taxon>
        <taxon>Asterales</taxon>
        <taxon>Asteraceae</taxon>
        <taxon>Asteroideae</taxon>
        <taxon>Anthemideae</taxon>
        <taxon>Anthemidinae</taxon>
        <taxon>Tanacetum</taxon>
    </lineage>
</organism>
<reference evidence="3" key="1">
    <citation type="journal article" date="2019" name="Sci. Rep.">
        <title>Draft genome of Tanacetum cinerariifolium, the natural source of mosquito coil.</title>
        <authorList>
            <person name="Yamashiro T."/>
            <person name="Shiraishi A."/>
            <person name="Satake H."/>
            <person name="Nakayama K."/>
        </authorList>
    </citation>
    <scope>NUCLEOTIDE SEQUENCE</scope>
</reference>
<protein>
    <recommendedName>
        <fullName evidence="2">Retroviral polymerase SH3-like domain-containing protein</fullName>
    </recommendedName>
</protein>
<sequence>MAFLSSPGSTNEVDTANIQVNTVSTPVSTVSSHNNTANLSDATVYAFLANQPNGFQLVHEDVEQIHEDDLEKIDLKWQLALLSMRARRYFQRTSKKITINWSDTADYVKTKVECFNYHKMGHFARECKSLRNQKSKPRNQDNLRKTVNVEDTSSKATVAIDGACFYWSYMADDEVLTNMAFMAFLDSEIQNSKTCSNTCLASVEEQLVFYKKNEVMFCDQIDVFKRDALFRDSEINALNLQIEKLKKEKEILTKSGIVPISTARQSSTRAESPVSAARVIHVFYEEKCIKREYNVARTPQQNRVAERRNKTLIEAARTMLADSKLPTTFWAEAVNTACYVRNRVLVVKPYFKTLYELFKGKFDGKSNEGIFAGYSTVSKAFRVYNIRTRKVEENMHITFLENKPITAGGGPEWLFDIDALSKSMNYAPVPAGTTSNDFAGKGASFDTVNTATPTYVDYPNDPLMPDLKDAGIFDDAYDDRDKGAESDYNNLETVISVSPIPFTRIHKNHLKEQIIREVNSAVQTRKMAKQNETWLITFINKQRRTNHKDFQNCLFACFLSQMEPKKTKIHEDNESAICMVKNLVYHSKTKHIEISHHFIRDSNEKRLIEMVKIHTDYNVAELVTKAFDVTRMECKSGQVMKIGLKIKEYMINDGYANLVQHADKKELAIPGQMNTGKEFSNPLMVEKSDDNTEFHQIVDFFSSCSINYALTGMDISGSPKRQNTMGGTSAQTRSERVLAQPNEPPLIEGHTSRSYIPKSDEGSLKLNELMDLCTTLSNMVSALENELSSTKTVYHKAFITLTKRVKKLETQLKQKRSRAIIHSSDEEEPREVQETAKPSKDDDDATLVETLLNIRKTQKLYAEELAKETTRQKHEKYNLEKALELQRQLDKREKDLEKGDQAKEIDWNDPTMLRYHALQN</sequence>
<dbReference type="PANTHER" id="PTHR42648">
    <property type="entry name" value="TRANSPOSASE, PUTATIVE-RELATED"/>
    <property type="match status" value="1"/>
</dbReference>
<dbReference type="InterPro" id="IPR057670">
    <property type="entry name" value="SH3_retrovirus"/>
</dbReference>